<sequence>MLTDATGSPYRAGTGTNEQLGKIVTSRLRQLRREPERDYATAALSQVFARRCADHSLSDAPFTGCTGYVFLAKVIRRQSPADRG</sequence>
<reference evidence="1 2" key="1">
    <citation type="journal article" date="2016" name="Mol. Biol. Evol.">
        <title>Comparative Genomics of Early-Diverging Mushroom-Forming Fungi Provides Insights into the Origins of Lignocellulose Decay Capabilities.</title>
        <authorList>
            <person name="Nagy L.G."/>
            <person name="Riley R."/>
            <person name="Tritt A."/>
            <person name="Adam C."/>
            <person name="Daum C."/>
            <person name="Floudas D."/>
            <person name="Sun H."/>
            <person name="Yadav J.S."/>
            <person name="Pangilinan J."/>
            <person name="Larsson K.H."/>
            <person name="Matsuura K."/>
            <person name="Barry K."/>
            <person name="Labutti K."/>
            <person name="Kuo R."/>
            <person name="Ohm R.A."/>
            <person name="Bhattacharya S.S."/>
            <person name="Shirouzu T."/>
            <person name="Yoshinaga Y."/>
            <person name="Martin F.M."/>
            <person name="Grigoriev I.V."/>
            <person name="Hibbett D.S."/>
        </authorList>
    </citation>
    <scope>NUCLEOTIDE SEQUENCE [LARGE SCALE GENOMIC DNA]</scope>
    <source>
        <strain evidence="1 2">HHB12029</strain>
    </source>
</reference>
<proteinExistence type="predicted"/>
<evidence type="ECO:0000313" key="1">
    <source>
        <dbReference type="EMBL" id="KZV79197.1"/>
    </source>
</evidence>
<dbReference type="Proteomes" id="UP000077266">
    <property type="component" value="Unassembled WGS sequence"/>
</dbReference>
<dbReference type="EMBL" id="KV426659">
    <property type="protein sequence ID" value="KZV79197.1"/>
    <property type="molecule type" value="Genomic_DNA"/>
</dbReference>
<evidence type="ECO:0000313" key="2">
    <source>
        <dbReference type="Proteomes" id="UP000077266"/>
    </source>
</evidence>
<keyword evidence="2" id="KW-1185">Reference proteome</keyword>
<organism evidence="1 2">
    <name type="scientific">Exidia glandulosa HHB12029</name>
    <dbReference type="NCBI Taxonomy" id="1314781"/>
    <lineage>
        <taxon>Eukaryota</taxon>
        <taxon>Fungi</taxon>
        <taxon>Dikarya</taxon>
        <taxon>Basidiomycota</taxon>
        <taxon>Agaricomycotina</taxon>
        <taxon>Agaricomycetes</taxon>
        <taxon>Auriculariales</taxon>
        <taxon>Exidiaceae</taxon>
        <taxon>Exidia</taxon>
    </lineage>
</organism>
<dbReference type="AlphaFoldDB" id="A0A166NIF3"/>
<accession>A0A166NIF3</accession>
<name>A0A166NIF3_EXIGL</name>
<dbReference type="InParanoid" id="A0A166NIF3"/>
<gene>
    <name evidence="1" type="ORF">EXIGLDRAFT_782656</name>
</gene>
<protein>
    <submittedName>
        <fullName evidence="1">Uncharacterized protein</fullName>
    </submittedName>
</protein>